<dbReference type="EMBL" id="HG994360">
    <property type="protein sequence ID" value="CAF2084979.1"/>
    <property type="molecule type" value="Genomic_DNA"/>
</dbReference>
<dbReference type="Proteomes" id="UP001295469">
    <property type="component" value="Chromosome A06"/>
</dbReference>
<dbReference type="AlphaFoldDB" id="A0A816SL93"/>
<evidence type="ECO:0000313" key="1">
    <source>
        <dbReference type="EMBL" id="CAF2084979.1"/>
    </source>
</evidence>
<reference evidence="1" key="1">
    <citation type="submission" date="2021-01" db="EMBL/GenBank/DDBJ databases">
        <authorList>
            <consortium name="Genoscope - CEA"/>
            <person name="William W."/>
        </authorList>
    </citation>
    <scope>NUCLEOTIDE SEQUENCE</scope>
</reference>
<sequence>MAVTDNTDAAIFVALDGSITKLINVCASDVVLVQLTYFDPRSSATMTPISCSDQRCSWVFSPLIHNNLCAYTFQYVNGSDTSGFCFSDVLQFDIHLIPTTLGQTCCLILDLVFCFPVFSSCIA</sequence>
<gene>
    <name evidence="1" type="ORF">DARMORV10_A06P18420.1</name>
</gene>
<proteinExistence type="predicted"/>
<dbReference type="Gene3D" id="2.40.70.10">
    <property type="entry name" value="Acid Proteases"/>
    <property type="match status" value="1"/>
</dbReference>
<name>A0A816SL93_BRANA</name>
<accession>A0A816SL93</accession>
<dbReference type="InterPro" id="IPR021109">
    <property type="entry name" value="Peptidase_aspartic_dom_sf"/>
</dbReference>
<protein>
    <submittedName>
        <fullName evidence="1">(rape) hypothetical protein</fullName>
    </submittedName>
</protein>
<organism evidence="1">
    <name type="scientific">Brassica napus</name>
    <name type="common">Rape</name>
    <dbReference type="NCBI Taxonomy" id="3708"/>
    <lineage>
        <taxon>Eukaryota</taxon>
        <taxon>Viridiplantae</taxon>
        <taxon>Streptophyta</taxon>
        <taxon>Embryophyta</taxon>
        <taxon>Tracheophyta</taxon>
        <taxon>Spermatophyta</taxon>
        <taxon>Magnoliopsida</taxon>
        <taxon>eudicotyledons</taxon>
        <taxon>Gunneridae</taxon>
        <taxon>Pentapetalae</taxon>
        <taxon>rosids</taxon>
        <taxon>malvids</taxon>
        <taxon>Brassicales</taxon>
        <taxon>Brassicaceae</taxon>
        <taxon>Brassiceae</taxon>
        <taxon>Brassica</taxon>
    </lineage>
</organism>
<dbReference type="SUPFAM" id="SSF50630">
    <property type="entry name" value="Acid proteases"/>
    <property type="match status" value="1"/>
</dbReference>